<evidence type="ECO:0000313" key="5">
    <source>
        <dbReference type="Proteomes" id="UP000180246"/>
    </source>
</evidence>
<proteinExistence type="inferred from homology"/>
<name>A0A1S2N7S9_9BURK</name>
<dbReference type="Pfam" id="PF13561">
    <property type="entry name" value="adh_short_C2"/>
    <property type="match status" value="1"/>
</dbReference>
<dbReference type="InterPro" id="IPR057326">
    <property type="entry name" value="KR_dom"/>
</dbReference>
<dbReference type="Gene3D" id="3.40.50.720">
    <property type="entry name" value="NAD(P)-binding Rossmann-like Domain"/>
    <property type="match status" value="1"/>
</dbReference>
<dbReference type="InterPro" id="IPR002347">
    <property type="entry name" value="SDR_fam"/>
</dbReference>
<dbReference type="EMBL" id="JRYB01000001">
    <property type="protein sequence ID" value="OIJ41138.1"/>
    <property type="molecule type" value="Genomic_DNA"/>
</dbReference>
<evidence type="ECO:0000313" key="4">
    <source>
        <dbReference type="EMBL" id="OIJ41138.1"/>
    </source>
</evidence>
<keyword evidence="2" id="KW-0560">Oxidoreductase</keyword>
<dbReference type="SMART" id="SM00822">
    <property type="entry name" value="PKS_KR"/>
    <property type="match status" value="1"/>
</dbReference>
<evidence type="ECO:0000259" key="3">
    <source>
        <dbReference type="SMART" id="SM00822"/>
    </source>
</evidence>
<evidence type="ECO:0000256" key="2">
    <source>
        <dbReference type="ARBA" id="ARBA00023002"/>
    </source>
</evidence>
<evidence type="ECO:0000256" key="1">
    <source>
        <dbReference type="ARBA" id="ARBA00006484"/>
    </source>
</evidence>
<dbReference type="Proteomes" id="UP000180246">
    <property type="component" value="Unassembled WGS sequence"/>
</dbReference>
<dbReference type="PANTHER" id="PTHR48107">
    <property type="entry name" value="NADPH-DEPENDENT ALDEHYDE REDUCTASE-LIKE PROTEIN, CHLOROPLASTIC-RELATED"/>
    <property type="match status" value="1"/>
</dbReference>
<dbReference type="GO" id="GO:0016614">
    <property type="term" value="F:oxidoreductase activity, acting on CH-OH group of donors"/>
    <property type="evidence" value="ECO:0007669"/>
    <property type="project" value="UniProtKB-ARBA"/>
</dbReference>
<dbReference type="PRINTS" id="PR00081">
    <property type="entry name" value="GDHRDH"/>
</dbReference>
<comment type="caution">
    <text evidence="4">The sequence shown here is derived from an EMBL/GenBank/DDBJ whole genome shotgun (WGS) entry which is preliminary data.</text>
</comment>
<dbReference type="PANTHER" id="PTHR48107:SF7">
    <property type="entry name" value="RE15974P"/>
    <property type="match status" value="1"/>
</dbReference>
<dbReference type="PRINTS" id="PR00080">
    <property type="entry name" value="SDRFAMILY"/>
</dbReference>
<gene>
    <name evidence="4" type="ORF">LO55_1658</name>
</gene>
<dbReference type="InterPro" id="IPR036291">
    <property type="entry name" value="NAD(P)-bd_dom_sf"/>
</dbReference>
<dbReference type="CDD" id="cd05362">
    <property type="entry name" value="THN_reductase-like_SDR_c"/>
    <property type="match status" value="1"/>
</dbReference>
<reference evidence="4 5" key="1">
    <citation type="submission" date="2014-10" db="EMBL/GenBank/DDBJ databases">
        <authorList>
            <person name="Seo M.-J."/>
            <person name="Seok Y.J."/>
            <person name="Cha I.-T."/>
        </authorList>
    </citation>
    <scope>NUCLEOTIDE SEQUENCE [LARGE SCALE GENOMIC DNA]</scope>
    <source>
        <strain evidence="4 5">NEU</strain>
    </source>
</reference>
<dbReference type="RefSeq" id="WP_071361102.1">
    <property type="nucleotide sequence ID" value="NZ_DAMCQJ010000054.1"/>
</dbReference>
<protein>
    <submittedName>
        <fullName evidence="4">Polysaccharide biosynthesis family protein</fullName>
    </submittedName>
</protein>
<organism evidence="4 5">
    <name type="scientific">Massilia timonae</name>
    <dbReference type="NCBI Taxonomy" id="47229"/>
    <lineage>
        <taxon>Bacteria</taxon>
        <taxon>Pseudomonadati</taxon>
        <taxon>Pseudomonadota</taxon>
        <taxon>Betaproteobacteria</taxon>
        <taxon>Burkholderiales</taxon>
        <taxon>Oxalobacteraceae</taxon>
        <taxon>Telluria group</taxon>
        <taxon>Massilia</taxon>
    </lineage>
</organism>
<dbReference type="FunFam" id="3.40.50.720:FF:000084">
    <property type="entry name" value="Short-chain dehydrogenase reductase"/>
    <property type="match status" value="1"/>
</dbReference>
<dbReference type="AlphaFoldDB" id="A0A1S2N7S9"/>
<sequence>MTPSKVAIVTGASRGIGAAVARRLAEDGYRVAINYASNTQEAEKTVAALRAAGHTAIAIQADVAQPDQVRALFDTTERELGKVDVLVNNAGILKTVPLADTSDELFARTFAINVQGSFNTMREAATRLNEDGSIVNFSTSVVGLKPPGYAIYGATKAAVETMSQIFAKELRGRRIRVNVVAPGPVATELFFDGKTPEQIAHFAGLPPLERLGEPEDIARVVSFLAGPEAGWVNGQVLRANGGVV</sequence>
<comment type="similarity">
    <text evidence="1">Belongs to the short-chain dehydrogenases/reductases (SDR) family.</text>
</comment>
<accession>A0A1S2N7S9</accession>
<dbReference type="SUPFAM" id="SSF51735">
    <property type="entry name" value="NAD(P)-binding Rossmann-fold domains"/>
    <property type="match status" value="1"/>
</dbReference>
<feature type="domain" description="Ketoreductase" evidence="3">
    <location>
        <begin position="5"/>
        <end position="188"/>
    </location>
</feature>